<gene>
    <name evidence="2" type="ORF">KI387_008937</name>
</gene>
<feature type="domain" description="XS" evidence="1">
    <location>
        <begin position="5"/>
        <end position="53"/>
    </location>
</feature>
<keyword evidence="3" id="KW-1185">Reference proteome</keyword>
<reference evidence="2 3" key="1">
    <citation type="journal article" date="2021" name="Nat. Plants">
        <title>The Taxus genome provides insights into paclitaxel biosynthesis.</title>
        <authorList>
            <person name="Xiong X."/>
            <person name="Gou J."/>
            <person name="Liao Q."/>
            <person name="Li Y."/>
            <person name="Zhou Q."/>
            <person name="Bi G."/>
            <person name="Li C."/>
            <person name="Du R."/>
            <person name="Wang X."/>
            <person name="Sun T."/>
            <person name="Guo L."/>
            <person name="Liang H."/>
            <person name="Lu P."/>
            <person name="Wu Y."/>
            <person name="Zhang Z."/>
            <person name="Ro D.K."/>
            <person name="Shang Y."/>
            <person name="Huang S."/>
            <person name="Yan J."/>
        </authorList>
    </citation>
    <scope>NUCLEOTIDE SEQUENCE [LARGE SCALE GENOMIC DNA]</scope>
    <source>
        <strain evidence="2">Ta-2019</strain>
    </source>
</reference>
<dbReference type="EMBL" id="JAHRHJ020000008">
    <property type="protein sequence ID" value="KAH9304533.1"/>
    <property type="molecule type" value="Genomic_DNA"/>
</dbReference>
<organism evidence="2 3">
    <name type="scientific">Taxus chinensis</name>
    <name type="common">Chinese yew</name>
    <name type="synonym">Taxus wallichiana var. chinensis</name>
    <dbReference type="NCBI Taxonomy" id="29808"/>
    <lineage>
        <taxon>Eukaryota</taxon>
        <taxon>Viridiplantae</taxon>
        <taxon>Streptophyta</taxon>
        <taxon>Embryophyta</taxon>
        <taxon>Tracheophyta</taxon>
        <taxon>Spermatophyta</taxon>
        <taxon>Pinopsida</taxon>
        <taxon>Pinidae</taxon>
        <taxon>Conifers II</taxon>
        <taxon>Cupressales</taxon>
        <taxon>Taxaceae</taxon>
        <taxon>Taxus</taxon>
    </lineage>
</organism>
<accession>A0AA38CWA9</accession>
<dbReference type="InterPro" id="IPR038588">
    <property type="entry name" value="XS_domain_sf"/>
</dbReference>
<dbReference type="InterPro" id="IPR005380">
    <property type="entry name" value="XS_domain"/>
</dbReference>
<comment type="caution">
    <text evidence="2">The sequence shown here is derived from an EMBL/GenBank/DDBJ whole genome shotgun (WGS) entry which is preliminary data.</text>
</comment>
<feature type="non-terminal residue" evidence="2">
    <location>
        <position position="1"/>
    </location>
</feature>
<dbReference type="Gene3D" id="3.30.70.2890">
    <property type="entry name" value="XS domain"/>
    <property type="match status" value="1"/>
</dbReference>
<protein>
    <recommendedName>
        <fullName evidence="1">XS domain-containing protein</fullName>
    </recommendedName>
</protein>
<evidence type="ECO:0000313" key="2">
    <source>
        <dbReference type="EMBL" id="KAH9304533.1"/>
    </source>
</evidence>
<dbReference type="Pfam" id="PF03468">
    <property type="entry name" value="XS"/>
    <property type="match status" value="1"/>
</dbReference>
<dbReference type="AlphaFoldDB" id="A0AA38CWA9"/>
<name>A0AA38CWA9_TAXCH</name>
<dbReference type="Proteomes" id="UP000824469">
    <property type="component" value="Unassembled WGS sequence"/>
</dbReference>
<feature type="non-terminal residue" evidence="2">
    <location>
        <position position="54"/>
    </location>
</feature>
<sequence length="54" mass="6139">IGHTNGKAKSAWGKEGHRGQVVVQYQPSLDGLKEAERLHEHFKVSARGREEWSR</sequence>
<dbReference type="PANTHER" id="PTHR46619:SF3">
    <property type="entry name" value="RNA RECOGNITION MOTIF XS DOMAIN PROTEIN"/>
    <property type="match status" value="1"/>
</dbReference>
<evidence type="ECO:0000259" key="1">
    <source>
        <dbReference type="Pfam" id="PF03468"/>
    </source>
</evidence>
<dbReference type="PANTHER" id="PTHR46619">
    <property type="entry name" value="RNA RECOGNITION MOTIF XS DOMAIN PROTEIN-RELATED"/>
    <property type="match status" value="1"/>
</dbReference>
<dbReference type="GO" id="GO:0031047">
    <property type="term" value="P:regulatory ncRNA-mediated gene silencing"/>
    <property type="evidence" value="ECO:0007669"/>
    <property type="project" value="InterPro"/>
</dbReference>
<evidence type="ECO:0000313" key="3">
    <source>
        <dbReference type="Proteomes" id="UP000824469"/>
    </source>
</evidence>
<proteinExistence type="predicted"/>